<evidence type="ECO:0000256" key="1">
    <source>
        <dbReference type="SAM" id="MobiDB-lite"/>
    </source>
</evidence>
<name>A0A915KXD3_ROMCU</name>
<keyword evidence="2" id="KW-1185">Reference proteome</keyword>
<evidence type="ECO:0000313" key="3">
    <source>
        <dbReference type="WBParaSite" id="nRc.2.0.1.t43461-RA"/>
    </source>
</evidence>
<accession>A0A915KXD3</accession>
<sequence length="67" mass="7995">MQIGKWDDQQHRHLHRNRAPQKEENDNLIFHLERRAKGPAPRLLMPSNRKTFTGILRNHNRLKHIGA</sequence>
<dbReference type="AlphaFoldDB" id="A0A915KXD3"/>
<organism evidence="2 3">
    <name type="scientific">Romanomermis culicivorax</name>
    <name type="common">Nematode worm</name>
    <dbReference type="NCBI Taxonomy" id="13658"/>
    <lineage>
        <taxon>Eukaryota</taxon>
        <taxon>Metazoa</taxon>
        <taxon>Ecdysozoa</taxon>
        <taxon>Nematoda</taxon>
        <taxon>Enoplea</taxon>
        <taxon>Dorylaimia</taxon>
        <taxon>Mermithida</taxon>
        <taxon>Mermithoidea</taxon>
        <taxon>Mermithidae</taxon>
        <taxon>Romanomermis</taxon>
    </lineage>
</organism>
<protein>
    <submittedName>
        <fullName evidence="3">Uncharacterized protein</fullName>
    </submittedName>
</protein>
<dbReference type="Proteomes" id="UP000887565">
    <property type="component" value="Unplaced"/>
</dbReference>
<evidence type="ECO:0000313" key="2">
    <source>
        <dbReference type="Proteomes" id="UP000887565"/>
    </source>
</evidence>
<feature type="region of interest" description="Disordered" evidence="1">
    <location>
        <begin position="1"/>
        <end position="26"/>
    </location>
</feature>
<reference evidence="3" key="1">
    <citation type="submission" date="2022-11" db="UniProtKB">
        <authorList>
            <consortium name="WormBaseParasite"/>
        </authorList>
    </citation>
    <scope>IDENTIFICATION</scope>
</reference>
<feature type="compositionally biased region" description="Basic and acidic residues" evidence="1">
    <location>
        <begin position="1"/>
        <end position="11"/>
    </location>
</feature>
<proteinExistence type="predicted"/>
<dbReference type="WBParaSite" id="nRc.2.0.1.t43461-RA">
    <property type="protein sequence ID" value="nRc.2.0.1.t43461-RA"/>
    <property type="gene ID" value="nRc.2.0.1.g43461"/>
</dbReference>